<dbReference type="InterPro" id="IPR022791">
    <property type="entry name" value="L-PG_synthase/AglD"/>
</dbReference>
<dbReference type="Proteomes" id="UP000189670">
    <property type="component" value="Unassembled WGS sequence"/>
</dbReference>
<feature type="transmembrane region" description="Helical" evidence="6">
    <location>
        <begin position="157"/>
        <end position="179"/>
    </location>
</feature>
<organism evidence="7 8">
    <name type="scientific">Candidatus Magnetoglobus multicellularis str. Araruama</name>
    <dbReference type="NCBI Taxonomy" id="890399"/>
    <lineage>
        <taxon>Bacteria</taxon>
        <taxon>Pseudomonadati</taxon>
        <taxon>Thermodesulfobacteriota</taxon>
        <taxon>Desulfobacteria</taxon>
        <taxon>Desulfobacterales</taxon>
        <taxon>Desulfobacteraceae</taxon>
        <taxon>Candidatus Magnetoglobus</taxon>
    </lineage>
</organism>
<dbReference type="Pfam" id="PF03706">
    <property type="entry name" value="LPG_synthase_TM"/>
    <property type="match status" value="1"/>
</dbReference>
<feature type="transmembrane region" description="Helical" evidence="6">
    <location>
        <begin position="58"/>
        <end position="80"/>
    </location>
</feature>
<reference evidence="8" key="1">
    <citation type="submission" date="2012-11" db="EMBL/GenBank/DDBJ databases">
        <authorList>
            <person name="Lucero-Rivera Y.E."/>
            <person name="Tovar-Ramirez D."/>
        </authorList>
    </citation>
    <scope>NUCLEOTIDE SEQUENCE [LARGE SCALE GENOMIC DNA]</scope>
    <source>
        <strain evidence="8">Araruama</strain>
    </source>
</reference>
<gene>
    <name evidence="7" type="ORF">OMM_10857</name>
</gene>
<dbReference type="GO" id="GO:0005886">
    <property type="term" value="C:plasma membrane"/>
    <property type="evidence" value="ECO:0007669"/>
    <property type="project" value="UniProtKB-SubCell"/>
</dbReference>
<protein>
    <submittedName>
        <fullName evidence="7">Uncharacterized protein</fullName>
    </submittedName>
</protein>
<keyword evidence="2" id="KW-1003">Cell membrane</keyword>
<evidence type="ECO:0000256" key="6">
    <source>
        <dbReference type="SAM" id="Phobius"/>
    </source>
</evidence>
<feature type="transmembrane region" description="Helical" evidence="6">
    <location>
        <begin position="30"/>
        <end position="52"/>
    </location>
</feature>
<evidence type="ECO:0000256" key="3">
    <source>
        <dbReference type="ARBA" id="ARBA00022692"/>
    </source>
</evidence>
<dbReference type="PANTHER" id="PTHR40277">
    <property type="entry name" value="BLL5419 PROTEIN"/>
    <property type="match status" value="1"/>
</dbReference>
<evidence type="ECO:0000256" key="2">
    <source>
        <dbReference type="ARBA" id="ARBA00022475"/>
    </source>
</evidence>
<comment type="caution">
    <text evidence="7">The sequence shown here is derived from an EMBL/GenBank/DDBJ whole genome shotgun (WGS) entry which is preliminary data.</text>
</comment>
<dbReference type="EMBL" id="ATBP01001066">
    <property type="protein sequence ID" value="ETR68118.1"/>
    <property type="molecule type" value="Genomic_DNA"/>
</dbReference>
<feature type="transmembrane region" description="Helical" evidence="6">
    <location>
        <begin position="122"/>
        <end position="145"/>
    </location>
</feature>
<name>A0A1V1NZZ4_9BACT</name>
<evidence type="ECO:0000256" key="5">
    <source>
        <dbReference type="ARBA" id="ARBA00023136"/>
    </source>
</evidence>
<evidence type="ECO:0000313" key="7">
    <source>
        <dbReference type="EMBL" id="ETR68118.1"/>
    </source>
</evidence>
<feature type="transmembrane region" description="Helical" evidence="6">
    <location>
        <begin position="199"/>
        <end position="222"/>
    </location>
</feature>
<keyword evidence="3 6" id="KW-0812">Transmembrane</keyword>
<evidence type="ECO:0000256" key="1">
    <source>
        <dbReference type="ARBA" id="ARBA00004651"/>
    </source>
</evidence>
<comment type="subcellular location">
    <subcellularLocation>
        <location evidence="1">Cell membrane</location>
        <topology evidence="1">Multi-pass membrane protein</topology>
    </subcellularLocation>
</comment>
<evidence type="ECO:0000256" key="4">
    <source>
        <dbReference type="ARBA" id="ARBA00022989"/>
    </source>
</evidence>
<sequence length="232" mass="26589">MPTEYGGDILKIRFLWNRLDNNHRALVSVFWARISGLLAIILMLLCMTPFVYNCYDTVFFRNMILFLIAILLILVIVFWITKKFHQQLAQHFHSGLVEKVMMGMHEIIAMISKIALNKSYGWKIFLFAIIPQVMMVIINYLYALSLDQKMCINMMDMFFFIPLLSIVSLLPISLGGIGLKEGAFVVFFGVIGISKETALAMALLNRSIMLLYTLSGGLLFLIPDIKRVDYDQ</sequence>
<keyword evidence="4 6" id="KW-1133">Transmembrane helix</keyword>
<evidence type="ECO:0000313" key="8">
    <source>
        <dbReference type="Proteomes" id="UP000189670"/>
    </source>
</evidence>
<proteinExistence type="predicted"/>
<accession>A0A1V1NZZ4</accession>
<dbReference type="PANTHER" id="PTHR40277:SF1">
    <property type="entry name" value="BLL5419 PROTEIN"/>
    <property type="match status" value="1"/>
</dbReference>
<keyword evidence="5 6" id="KW-0472">Membrane</keyword>
<dbReference type="AlphaFoldDB" id="A0A1V1NZZ4"/>